<dbReference type="Proteomes" id="UP000777265">
    <property type="component" value="Unassembled WGS sequence"/>
</dbReference>
<sequence length="206" mass="23450">MNNKEERISRLHKLTTSVKVPSFISLRIVVLMALMVVMLSCSGKSENTSPFKVIDSGMWTLDDPWPTWWPDKDRVIFRSNDNFQYGVGPFKIHVWNTATGQVASTNVDRVRCAREGQVLYEEKDETTGKTTYYRGPIENARKYPNPDGSNSRLAADHSIWIDTNFDCAWAPKNMLSPYPPAIERVLTNTNCEVRFLSLNATAVSRK</sequence>
<keyword evidence="1" id="KW-1133">Transmembrane helix</keyword>
<keyword evidence="1" id="KW-0472">Membrane</keyword>
<name>A0A971S090_9BACT</name>
<proteinExistence type="predicted"/>
<evidence type="ECO:0000313" key="3">
    <source>
        <dbReference type="Proteomes" id="UP000777265"/>
    </source>
</evidence>
<accession>A0A971S090</accession>
<reference evidence="2" key="2">
    <citation type="submission" date="2020-01" db="EMBL/GenBank/DDBJ databases">
        <authorList>
            <person name="Campanaro S."/>
        </authorList>
    </citation>
    <scope>NUCLEOTIDE SEQUENCE</scope>
    <source>
        <strain evidence="2">AS06rmzACSIP_7</strain>
    </source>
</reference>
<dbReference type="EMBL" id="JAAYEE010000084">
    <property type="protein sequence ID" value="NLW34831.1"/>
    <property type="molecule type" value="Genomic_DNA"/>
</dbReference>
<organism evidence="2 3">
    <name type="scientific">Syntrophorhabdus aromaticivorans</name>
    <dbReference type="NCBI Taxonomy" id="328301"/>
    <lineage>
        <taxon>Bacteria</taxon>
        <taxon>Pseudomonadati</taxon>
        <taxon>Thermodesulfobacteriota</taxon>
        <taxon>Syntrophorhabdia</taxon>
        <taxon>Syntrophorhabdales</taxon>
        <taxon>Syntrophorhabdaceae</taxon>
        <taxon>Syntrophorhabdus</taxon>
    </lineage>
</organism>
<protein>
    <submittedName>
        <fullName evidence="2">Uncharacterized protein</fullName>
    </submittedName>
</protein>
<reference evidence="2" key="1">
    <citation type="journal article" date="2020" name="Biotechnol. Biofuels">
        <title>New insights from the biogas microbiome by comprehensive genome-resolved metagenomics of nearly 1600 species originating from multiple anaerobic digesters.</title>
        <authorList>
            <person name="Campanaro S."/>
            <person name="Treu L."/>
            <person name="Rodriguez-R L.M."/>
            <person name="Kovalovszki A."/>
            <person name="Ziels R.M."/>
            <person name="Maus I."/>
            <person name="Zhu X."/>
            <person name="Kougias P.G."/>
            <person name="Basile A."/>
            <person name="Luo G."/>
            <person name="Schluter A."/>
            <person name="Konstantinidis K.T."/>
            <person name="Angelidaki I."/>
        </authorList>
    </citation>
    <scope>NUCLEOTIDE SEQUENCE</scope>
    <source>
        <strain evidence="2">AS06rmzACSIP_7</strain>
    </source>
</reference>
<evidence type="ECO:0000313" key="2">
    <source>
        <dbReference type="EMBL" id="NLW34831.1"/>
    </source>
</evidence>
<comment type="caution">
    <text evidence="2">The sequence shown here is derived from an EMBL/GenBank/DDBJ whole genome shotgun (WGS) entry which is preliminary data.</text>
</comment>
<keyword evidence="1" id="KW-0812">Transmembrane</keyword>
<gene>
    <name evidence="2" type="ORF">GXY80_05030</name>
</gene>
<feature type="transmembrane region" description="Helical" evidence="1">
    <location>
        <begin position="20"/>
        <end position="39"/>
    </location>
</feature>
<evidence type="ECO:0000256" key="1">
    <source>
        <dbReference type="SAM" id="Phobius"/>
    </source>
</evidence>
<dbReference type="AlphaFoldDB" id="A0A971S090"/>